<protein>
    <recommendedName>
        <fullName evidence="3">Adenylate kinase</fullName>
    </recommendedName>
</protein>
<organism evidence="1 2">
    <name type="scientific">Shewanella amazonensis (strain ATCC BAA-1098 / SB2B)</name>
    <dbReference type="NCBI Taxonomy" id="326297"/>
    <lineage>
        <taxon>Bacteria</taxon>
        <taxon>Pseudomonadati</taxon>
        <taxon>Pseudomonadota</taxon>
        <taxon>Gammaproteobacteria</taxon>
        <taxon>Alteromonadales</taxon>
        <taxon>Shewanellaceae</taxon>
        <taxon>Shewanella</taxon>
    </lineage>
</organism>
<sequence length="171" mass="19095">MKKVAVFGKPGSGKSTVSKALALSNELPLYQLDSIVYKPNGEFVAREVFDAAHNDILSSESWIIDGFGPISSFNERLAAADTLVYIDLPYSISYWFVTKRCLKGLFIKPEGWPEGSSILKGTLNSYKTLKLCPKFWNDEFLSKLMGYSSTKKVYIIKTVSELNDFALAKTK</sequence>
<dbReference type="STRING" id="326297.Sama_0310"/>
<proteinExistence type="predicted"/>
<dbReference type="Gene3D" id="3.40.50.300">
    <property type="entry name" value="P-loop containing nucleotide triphosphate hydrolases"/>
    <property type="match status" value="1"/>
</dbReference>
<dbReference type="AlphaFoldDB" id="A1S2B5"/>
<dbReference type="PANTHER" id="PTHR37816">
    <property type="entry name" value="YALI0E33011P"/>
    <property type="match status" value="1"/>
</dbReference>
<dbReference type="InterPro" id="IPR052922">
    <property type="entry name" value="Cytidylate_Kinase-2"/>
</dbReference>
<dbReference type="RefSeq" id="WP_011758431.1">
    <property type="nucleotide sequence ID" value="NC_008700.1"/>
</dbReference>
<gene>
    <name evidence="1" type="ordered locus">Sama_0310</name>
</gene>
<dbReference type="SUPFAM" id="SSF52540">
    <property type="entry name" value="P-loop containing nucleoside triphosphate hydrolases"/>
    <property type="match status" value="1"/>
</dbReference>
<dbReference type="OrthoDB" id="5296079at2"/>
<dbReference type="HOGENOM" id="CLU_092618_0_1_6"/>
<name>A1S2B5_SHEAM</name>
<evidence type="ECO:0008006" key="3">
    <source>
        <dbReference type="Google" id="ProtNLM"/>
    </source>
</evidence>
<dbReference type="EMBL" id="CP000507">
    <property type="protein sequence ID" value="ABL98521.1"/>
    <property type="molecule type" value="Genomic_DNA"/>
</dbReference>
<keyword evidence="2" id="KW-1185">Reference proteome</keyword>
<accession>A1S2B5</accession>
<dbReference type="InterPro" id="IPR027417">
    <property type="entry name" value="P-loop_NTPase"/>
</dbReference>
<dbReference type="eggNOG" id="COG0563">
    <property type="taxonomic scope" value="Bacteria"/>
</dbReference>
<evidence type="ECO:0000313" key="1">
    <source>
        <dbReference type="EMBL" id="ABL98521.1"/>
    </source>
</evidence>
<reference evidence="1 2" key="1">
    <citation type="submission" date="2006-12" db="EMBL/GenBank/DDBJ databases">
        <title>Complete sequence of Shewanella amazonensis SB2B.</title>
        <authorList>
            <consortium name="US DOE Joint Genome Institute"/>
            <person name="Copeland A."/>
            <person name="Lucas S."/>
            <person name="Lapidus A."/>
            <person name="Barry K."/>
            <person name="Detter J.C."/>
            <person name="Glavina del Rio T."/>
            <person name="Hammon N."/>
            <person name="Israni S."/>
            <person name="Dalin E."/>
            <person name="Tice H."/>
            <person name="Pitluck S."/>
            <person name="Munk A.C."/>
            <person name="Brettin T."/>
            <person name="Bruce D."/>
            <person name="Han C."/>
            <person name="Tapia R."/>
            <person name="Gilna P."/>
            <person name="Schmutz J."/>
            <person name="Larimer F."/>
            <person name="Land M."/>
            <person name="Hauser L."/>
            <person name="Kyrpides N."/>
            <person name="Mikhailova N."/>
            <person name="Fredrickson J."/>
            <person name="Richardson P."/>
        </authorList>
    </citation>
    <scope>NUCLEOTIDE SEQUENCE [LARGE SCALE GENOMIC DNA]</scope>
    <source>
        <strain evidence="2">ATCC BAA-1098 / SB2B</strain>
    </source>
</reference>
<dbReference type="Proteomes" id="UP000009175">
    <property type="component" value="Chromosome"/>
</dbReference>
<dbReference type="KEGG" id="saz:Sama_0310"/>
<evidence type="ECO:0000313" key="2">
    <source>
        <dbReference type="Proteomes" id="UP000009175"/>
    </source>
</evidence>
<dbReference type="PANTHER" id="PTHR37816:SF3">
    <property type="entry name" value="MODULATES DNA TOPOLOGY"/>
    <property type="match status" value="1"/>
</dbReference>